<keyword evidence="3" id="KW-1185">Reference proteome</keyword>
<feature type="region of interest" description="Disordered" evidence="1">
    <location>
        <begin position="1"/>
        <end position="95"/>
    </location>
</feature>
<evidence type="ECO:0000256" key="1">
    <source>
        <dbReference type="SAM" id="MobiDB-lite"/>
    </source>
</evidence>
<proteinExistence type="predicted"/>
<comment type="caution">
    <text evidence="2">The sequence shown here is derived from an EMBL/GenBank/DDBJ whole genome shotgun (WGS) entry which is preliminary data.</text>
</comment>
<organism evidence="2 3">
    <name type="scientific">Pleurodeles waltl</name>
    <name type="common">Iberian ribbed newt</name>
    <dbReference type="NCBI Taxonomy" id="8319"/>
    <lineage>
        <taxon>Eukaryota</taxon>
        <taxon>Metazoa</taxon>
        <taxon>Chordata</taxon>
        <taxon>Craniata</taxon>
        <taxon>Vertebrata</taxon>
        <taxon>Euteleostomi</taxon>
        <taxon>Amphibia</taxon>
        <taxon>Batrachia</taxon>
        <taxon>Caudata</taxon>
        <taxon>Salamandroidea</taxon>
        <taxon>Salamandridae</taxon>
        <taxon>Pleurodelinae</taxon>
        <taxon>Pleurodeles</taxon>
    </lineage>
</organism>
<reference evidence="2" key="1">
    <citation type="journal article" date="2022" name="bioRxiv">
        <title>Sequencing and chromosome-scale assembly of the giantPleurodeles waltlgenome.</title>
        <authorList>
            <person name="Brown T."/>
            <person name="Elewa A."/>
            <person name="Iarovenko S."/>
            <person name="Subramanian E."/>
            <person name="Araus A.J."/>
            <person name="Petzold A."/>
            <person name="Susuki M."/>
            <person name="Suzuki K.-i.T."/>
            <person name="Hayashi T."/>
            <person name="Toyoda A."/>
            <person name="Oliveira C."/>
            <person name="Osipova E."/>
            <person name="Leigh N.D."/>
            <person name="Simon A."/>
            <person name="Yun M.H."/>
        </authorList>
    </citation>
    <scope>NUCLEOTIDE SEQUENCE</scope>
    <source>
        <strain evidence="2">20211129_DDA</strain>
        <tissue evidence="2">Liver</tissue>
    </source>
</reference>
<protein>
    <submittedName>
        <fullName evidence="2">Uncharacterized protein</fullName>
    </submittedName>
</protein>
<feature type="compositionally biased region" description="Basic and acidic residues" evidence="1">
    <location>
        <begin position="58"/>
        <end position="82"/>
    </location>
</feature>
<name>A0AAV7RVK6_PLEWA</name>
<dbReference type="Proteomes" id="UP001066276">
    <property type="component" value="Chromosome 5"/>
</dbReference>
<dbReference type="AlphaFoldDB" id="A0AAV7RVK6"/>
<sequence>MERSAPWEQIAVFNRTSSRAPNKRLEHHAIPQCPTEGEQAGLNIRGRKGRGPPSSRACSERGEKVNHLEERPPVTPRWKSEGDSVGGTTEGASPS</sequence>
<evidence type="ECO:0000313" key="2">
    <source>
        <dbReference type="EMBL" id="KAJ1155657.1"/>
    </source>
</evidence>
<gene>
    <name evidence="2" type="ORF">NDU88_008386</name>
</gene>
<dbReference type="EMBL" id="JANPWB010000009">
    <property type="protein sequence ID" value="KAJ1155657.1"/>
    <property type="molecule type" value="Genomic_DNA"/>
</dbReference>
<evidence type="ECO:0000313" key="3">
    <source>
        <dbReference type="Proteomes" id="UP001066276"/>
    </source>
</evidence>
<accession>A0AAV7RVK6</accession>